<feature type="domain" description="MADF" evidence="2">
    <location>
        <begin position="210"/>
        <end position="307"/>
    </location>
</feature>
<dbReference type="InterPro" id="IPR039353">
    <property type="entry name" value="TF_Adf1"/>
</dbReference>
<keyword evidence="4" id="KW-1185">Reference proteome</keyword>
<dbReference type="GO" id="GO:0006357">
    <property type="term" value="P:regulation of transcription by RNA polymerase II"/>
    <property type="evidence" value="ECO:0007669"/>
    <property type="project" value="TreeGrafter"/>
</dbReference>
<name>A0AAV5V6X6_9BILA</name>
<dbReference type="PANTHER" id="PTHR12243:SF57">
    <property type="entry name" value="ALCOHOL DEHYDROGENASE TRANSCRIPTION FACTOR MYB_SANT-LIKE PROTEIN"/>
    <property type="match status" value="1"/>
</dbReference>
<feature type="domain" description="MADF" evidence="2">
    <location>
        <begin position="78"/>
        <end position="173"/>
    </location>
</feature>
<gene>
    <name evidence="3" type="ORF">PFISCL1PPCAC_5587</name>
</gene>
<protein>
    <recommendedName>
        <fullName evidence="2">MADF domain-containing protein</fullName>
    </recommendedName>
</protein>
<evidence type="ECO:0000313" key="4">
    <source>
        <dbReference type="Proteomes" id="UP001432322"/>
    </source>
</evidence>
<organism evidence="3 4">
    <name type="scientific">Pristionchus fissidentatus</name>
    <dbReference type="NCBI Taxonomy" id="1538716"/>
    <lineage>
        <taxon>Eukaryota</taxon>
        <taxon>Metazoa</taxon>
        <taxon>Ecdysozoa</taxon>
        <taxon>Nematoda</taxon>
        <taxon>Chromadorea</taxon>
        <taxon>Rhabditida</taxon>
        <taxon>Rhabditina</taxon>
        <taxon>Diplogasteromorpha</taxon>
        <taxon>Diplogasteroidea</taxon>
        <taxon>Neodiplogasteridae</taxon>
        <taxon>Pristionchus</taxon>
    </lineage>
</organism>
<feature type="compositionally biased region" description="Acidic residues" evidence="1">
    <location>
        <begin position="433"/>
        <end position="444"/>
    </location>
</feature>
<dbReference type="EMBL" id="BTSY01000002">
    <property type="protein sequence ID" value="GMT14290.1"/>
    <property type="molecule type" value="Genomic_DNA"/>
</dbReference>
<evidence type="ECO:0000313" key="3">
    <source>
        <dbReference type="EMBL" id="GMT14290.1"/>
    </source>
</evidence>
<dbReference type="GO" id="GO:0005634">
    <property type="term" value="C:nucleus"/>
    <property type="evidence" value="ECO:0007669"/>
    <property type="project" value="TreeGrafter"/>
</dbReference>
<dbReference type="SMART" id="SM00595">
    <property type="entry name" value="MADF"/>
    <property type="match status" value="2"/>
</dbReference>
<reference evidence="3" key="1">
    <citation type="submission" date="2023-10" db="EMBL/GenBank/DDBJ databases">
        <title>Genome assembly of Pristionchus species.</title>
        <authorList>
            <person name="Yoshida K."/>
            <person name="Sommer R.J."/>
        </authorList>
    </citation>
    <scope>NUCLEOTIDE SEQUENCE</scope>
    <source>
        <strain evidence="3">RS5133</strain>
    </source>
</reference>
<accession>A0AAV5V6X6</accession>
<dbReference type="Pfam" id="PF10545">
    <property type="entry name" value="MADF_DNA_bdg"/>
    <property type="match status" value="2"/>
</dbReference>
<dbReference type="PROSITE" id="PS51029">
    <property type="entry name" value="MADF"/>
    <property type="match status" value="2"/>
</dbReference>
<feature type="non-terminal residue" evidence="3">
    <location>
        <position position="1"/>
    </location>
</feature>
<feature type="region of interest" description="Disordered" evidence="1">
    <location>
        <begin position="1"/>
        <end position="22"/>
    </location>
</feature>
<dbReference type="InterPro" id="IPR006578">
    <property type="entry name" value="MADF-dom"/>
</dbReference>
<dbReference type="PANTHER" id="PTHR12243">
    <property type="entry name" value="MADF DOMAIN TRANSCRIPTION FACTOR"/>
    <property type="match status" value="1"/>
</dbReference>
<dbReference type="GO" id="GO:0005667">
    <property type="term" value="C:transcription regulator complex"/>
    <property type="evidence" value="ECO:0007669"/>
    <property type="project" value="TreeGrafter"/>
</dbReference>
<feature type="region of interest" description="Disordered" evidence="1">
    <location>
        <begin position="425"/>
        <end position="444"/>
    </location>
</feature>
<proteinExistence type="predicted"/>
<comment type="caution">
    <text evidence="3">The sequence shown here is derived from an EMBL/GenBank/DDBJ whole genome shotgun (WGS) entry which is preliminary data.</text>
</comment>
<dbReference type="Proteomes" id="UP001432322">
    <property type="component" value="Unassembled WGS sequence"/>
</dbReference>
<sequence>SRSIDPHVRLRPMQNNDVPLPPKPLLLKSFQSGRRTLVLKREHALSRPSTSAQQEHPEKPVITEEVRELTPRISFNLRLIELVKHRRCLYDGATPGGRSSTYRMQIWEGLALMLDYDRGGVELQKRWKQIRDKYVKERRLVMERERKGLKEAFGNNCSWPLYNKMTFIDPFVGERDPKRSVSPIVTLAQTPENRQRSIISPKDVAAFNRRLISAVRSQPVLYSASDTNYRVGQRRAEAWHAVLTELEFPCDLPEIQRYWKSIRDRYIRTRRMTSDPSGLNSPPAKKVKEEKPWIHYSDLQWIDPFLDYRQRLREKSALNRQAADREKRGIVANTDEDDGVIVDYEVDREEVEMSVLYESEATKMLESGVRFDGDTAYAASVISDIRALPLELQAIVRAKIELELERAPRIEELQLIPEKTKEEREMKSGIEMIEGEELIGEEKN</sequence>
<evidence type="ECO:0000256" key="1">
    <source>
        <dbReference type="SAM" id="MobiDB-lite"/>
    </source>
</evidence>
<evidence type="ECO:0000259" key="2">
    <source>
        <dbReference type="PROSITE" id="PS51029"/>
    </source>
</evidence>
<dbReference type="AlphaFoldDB" id="A0AAV5V6X6"/>